<dbReference type="PANTHER" id="PTHR24291:SF189">
    <property type="entry name" value="CYTOCHROME P450 4C3-RELATED"/>
    <property type="match status" value="1"/>
</dbReference>
<dbReference type="PANTHER" id="PTHR24291">
    <property type="entry name" value="CYTOCHROME P450 FAMILY 4"/>
    <property type="match status" value="1"/>
</dbReference>
<dbReference type="InterPro" id="IPR001128">
    <property type="entry name" value="Cyt_P450"/>
</dbReference>
<feature type="binding site" description="axial binding residue" evidence="14">
    <location>
        <position position="436"/>
    </location>
    <ligand>
        <name>heme</name>
        <dbReference type="ChEBI" id="CHEBI:30413"/>
    </ligand>
    <ligandPart>
        <name>Fe</name>
        <dbReference type="ChEBI" id="CHEBI:18248"/>
    </ligandPart>
</feature>
<proteinExistence type="evidence at transcript level"/>
<name>A0AAT9UU96_MACHI</name>
<evidence type="ECO:0000256" key="11">
    <source>
        <dbReference type="ARBA" id="ARBA00023004"/>
    </source>
</evidence>
<keyword evidence="9" id="KW-0492">Microsome</keyword>
<dbReference type="Gene3D" id="1.10.630.10">
    <property type="entry name" value="Cytochrome P450"/>
    <property type="match status" value="1"/>
</dbReference>
<dbReference type="Pfam" id="PF00067">
    <property type="entry name" value="p450"/>
    <property type="match status" value="1"/>
</dbReference>
<comment type="subcellular location">
    <subcellularLocation>
        <location evidence="4">Endoplasmic reticulum membrane</location>
        <topology evidence="4">Peripheral membrane protein</topology>
    </subcellularLocation>
    <subcellularLocation>
        <location evidence="3">Microsome membrane</location>
        <topology evidence="3">Peripheral membrane protein</topology>
    </subcellularLocation>
</comment>
<dbReference type="GO" id="GO:0004497">
    <property type="term" value="F:monooxygenase activity"/>
    <property type="evidence" value="ECO:0007669"/>
    <property type="project" value="UniProtKB-KW"/>
</dbReference>
<keyword evidence="10 15" id="KW-0560">Oxidoreductase</keyword>
<keyword evidence="12 15" id="KW-0503">Monooxygenase</keyword>
<dbReference type="GO" id="GO:0005789">
    <property type="term" value="C:endoplasmic reticulum membrane"/>
    <property type="evidence" value="ECO:0007669"/>
    <property type="project" value="UniProtKB-SubCell"/>
</dbReference>
<keyword evidence="6 14" id="KW-0349">Heme</keyword>
<accession>A0AAT9UU96</accession>
<dbReference type="EMBL" id="OR117273">
    <property type="protein sequence ID" value="WIM41713.1"/>
    <property type="molecule type" value="mRNA"/>
</dbReference>
<evidence type="ECO:0000256" key="15">
    <source>
        <dbReference type="RuleBase" id="RU000461"/>
    </source>
</evidence>
<evidence type="ECO:0000256" key="8">
    <source>
        <dbReference type="ARBA" id="ARBA00022824"/>
    </source>
</evidence>
<evidence type="ECO:0000256" key="14">
    <source>
        <dbReference type="PIRSR" id="PIRSR602403-1"/>
    </source>
</evidence>
<evidence type="ECO:0000256" key="7">
    <source>
        <dbReference type="ARBA" id="ARBA00022723"/>
    </source>
</evidence>
<dbReference type="GO" id="GO:0016705">
    <property type="term" value="F:oxidoreductase activity, acting on paired donors, with incorporation or reduction of molecular oxygen"/>
    <property type="evidence" value="ECO:0007669"/>
    <property type="project" value="InterPro"/>
</dbReference>
<dbReference type="GO" id="GO:0005506">
    <property type="term" value="F:iron ion binding"/>
    <property type="evidence" value="ECO:0007669"/>
    <property type="project" value="InterPro"/>
</dbReference>
<evidence type="ECO:0000256" key="13">
    <source>
        <dbReference type="ARBA" id="ARBA00023136"/>
    </source>
</evidence>
<evidence type="ECO:0000256" key="10">
    <source>
        <dbReference type="ARBA" id="ARBA00023002"/>
    </source>
</evidence>
<dbReference type="GO" id="GO:0020037">
    <property type="term" value="F:heme binding"/>
    <property type="evidence" value="ECO:0007669"/>
    <property type="project" value="InterPro"/>
</dbReference>
<keyword evidence="7 14" id="KW-0479">Metal-binding</keyword>
<evidence type="ECO:0000256" key="5">
    <source>
        <dbReference type="ARBA" id="ARBA00010617"/>
    </source>
</evidence>
<dbReference type="InterPro" id="IPR050196">
    <property type="entry name" value="Cytochrome_P450_Monoox"/>
</dbReference>
<dbReference type="InterPro" id="IPR017972">
    <property type="entry name" value="Cyt_P450_CS"/>
</dbReference>
<evidence type="ECO:0000313" key="16">
    <source>
        <dbReference type="EMBL" id="WIM41713.1"/>
    </source>
</evidence>
<evidence type="ECO:0000256" key="12">
    <source>
        <dbReference type="ARBA" id="ARBA00023033"/>
    </source>
</evidence>
<dbReference type="InterPro" id="IPR002403">
    <property type="entry name" value="Cyt_P450_E_grp-IV"/>
</dbReference>
<dbReference type="PRINTS" id="PR00465">
    <property type="entry name" value="EP450IV"/>
</dbReference>
<protein>
    <submittedName>
        <fullName evidence="16">Cytochrome P450 4461Q1</fullName>
    </submittedName>
</protein>
<comment type="function">
    <text evidence="2">May be involved in the metabolism of insect hormones and in the breakdown of synthetic insecticides.</text>
</comment>
<dbReference type="PROSITE" id="PS00086">
    <property type="entry name" value="CYTOCHROME_P450"/>
    <property type="match status" value="1"/>
</dbReference>
<dbReference type="SUPFAM" id="SSF48264">
    <property type="entry name" value="Cytochrome P450"/>
    <property type="match status" value="1"/>
</dbReference>
<keyword evidence="11 14" id="KW-0408">Iron</keyword>
<dbReference type="InterPro" id="IPR036396">
    <property type="entry name" value="Cyt_P450_sf"/>
</dbReference>
<sequence length="502" mass="58363">MIITITFASLVAVFFVRYIYKLKHARLYRLLEQFPSYPTYPLIGNLHLLFGSPNSIMQKLDDIARPHNNLVFWWGPIPALMLTKYRDISTISNQSNDRNIQGFTYPWSDVGILTARGNEWKTSKKMLTPAFSTEMLTKYVNVFNKKASDLARKFEHVADTEEIIDVFHIVSYINCDASTENTLGVSIQNCGKGQQFYEAISECIKDGVERLFNLWLHPTFMYLAYLKITGKIKFVNHLHDFSTKIIKNILNDFRQRPHESNNDNSSESMVHLLLKKNLQEVNMTETRIRDEMIQVLLASMETSTVTLSFLMLMLAIHQNIQQKVYEEVEQFPNDESLTFTQLTNQLQYLEQCIKETIRLYAHGTIFFRYTNKEHVLDDNKIVPGGIFIIALTRFAYQDAELYANPQKWDPEHFSEKTSTNRPKGSDLLFGYGARSCIGSKYAMMSIKTQIVYILRKYHLSTNIKELKEDDLGVDLMIRSKPGFPIKFIKRQKIVQNHKINHN</sequence>
<evidence type="ECO:0000256" key="2">
    <source>
        <dbReference type="ARBA" id="ARBA00003690"/>
    </source>
</evidence>
<keyword evidence="8" id="KW-0256">Endoplasmic reticulum</keyword>
<organism evidence="16">
    <name type="scientific">Maconellicoccus hirsutus</name>
    <name type="common">Pink hibiscus mealybug</name>
    <dbReference type="NCBI Taxonomy" id="177089"/>
    <lineage>
        <taxon>Eukaryota</taxon>
        <taxon>Metazoa</taxon>
        <taxon>Ecdysozoa</taxon>
        <taxon>Arthropoda</taxon>
        <taxon>Hexapoda</taxon>
        <taxon>Insecta</taxon>
        <taxon>Pterygota</taxon>
        <taxon>Neoptera</taxon>
        <taxon>Paraneoptera</taxon>
        <taxon>Hemiptera</taxon>
        <taxon>Sternorrhyncha</taxon>
        <taxon>Coccoidea</taxon>
        <taxon>Pseudococcidae</taxon>
        <taxon>Maconellicoccus</taxon>
    </lineage>
</organism>
<dbReference type="AlphaFoldDB" id="A0AAT9UU96"/>
<reference evidence="16" key="1">
    <citation type="submission" date="2023-06" db="EMBL/GenBank/DDBJ databases">
        <title>Identification of Cytochrome P450s in Maconellicoccus hirsutus.</title>
        <authorList>
            <person name="Selvamani S.B."/>
            <person name="Negi N."/>
            <person name="Nagarjuna Reddy K.V."/>
            <person name="Ramasamy G.G."/>
        </authorList>
    </citation>
    <scope>NUCLEOTIDE SEQUENCE</scope>
</reference>
<evidence type="ECO:0000256" key="1">
    <source>
        <dbReference type="ARBA" id="ARBA00001971"/>
    </source>
</evidence>
<comment type="cofactor">
    <cofactor evidence="1 14">
        <name>heme</name>
        <dbReference type="ChEBI" id="CHEBI:30413"/>
    </cofactor>
</comment>
<evidence type="ECO:0000256" key="6">
    <source>
        <dbReference type="ARBA" id="ARBA00022617"/>
    </source>
</evidence>
<evidence type="ECO:0000256" key="3">
    <source>
        <dbReference type="ARBA" id="ARBA00004174"/>
    </source>
</evidence>
<evidence type="ECO:0000256" key="9">
    <source>
        <dbReference type="ARBA" id="ARBA00022848"/>
    </source>
</evidence>
<comment type="similarity">
    <text evidence="5 15">Belongs to the cytochrome P450 family.</text>
</comment>
<evidence type="ECO:0000256" key="4">
    <source>
        <dbReference type="ARBA" id="ARBA00004406"/>
    </source>
</evidence>
<keyword evidence="13" id="KW-0472">Membrane</keyword>
<dbReference type="PRINTS" id="PR00385">
    <property type="entry name" value="P450"/>
</dbReference>